<keyword evidence="10" id="KW-1185">Reference proteome</keyword>
<dbReference type="InterPro" id="IPR002847">
    <property type="entry name" value="F420-0_gamma-glut_ligase-dom"/>
</dbReference>
<dbReference type="PANTHER" id="PTHR47917">
    <property type="match status" value="1"/>
</dbReference>
<keyword evidence="3" id="KW-0547">Nucleotide-binding</keyword>
<dbReference type="GO" id="GO:0046872">
    <property type="term" value="F:metal ion binding"/>
    <property type="evidence" value="ECO:0007669"/>
    <property type="project" value="UniProtKB-KW"/>
</dbReference>
<reference evidence="10" key="2">
    <citation type="journal article" date="2019" name="MicrobiologyOpen">
        <title>High-quality draft genome sequence of Gaiella occulta isolated from a 150 meter deep mineral water borehole and comparison with the genome sequences of other deep-branching lineages of the phylum Actinobacteria.</title>
        <authorList>
            <person name="Severino R."/>
            <person name="Froufe H.J.C."/>
            <person name="Barroso C."/>
            <person name="Albuquerque L."/>
            <person name="Lobo-da-Cunha A."/>
            <person name="da Costa M.S."/>
            <person name="Egas C."/>
        </authorList>
    </citation>
    <scope>NUCLEOTIDE SEQUENCE [LARGE SCALE GENOMIC DNA]</scope>
    <source>
        <strain evidence="10">F2-233</strain>
    </source>
</reference>
<evidence type="ECO:0000256" key="5">
    <source>
        <dbReference type="ARBA" id="ARBA00022958"/>
    </source>
</evidence>
<dbReference type="Proteomes" id="UP000254134">
    <property type="component" value="Unassembled WGS sequence"/>
</dbReference>
<reference evidence="9 10" key="1">
    <citation type="submission" date="2018-07" db="EMBL/GenBank/DDBJ databases">
        <title>High-quality-draft genome sequence of Gaiella occulta.</title>
        <authorList>
            <person name="Severino R."/>
            <person name="Froufe H.J.C."/>
            <person name="Rainey F.A."/>
            <person name="Barroso C."/>
            <person name="Albuquerque L."/>
            <person name="Lobo-Da-Cunha A."/>
            <person name="Da Costa M.S."/>
            <person name="Egas C."/>
        </authorList>
    </citation>
    <scope>NUCLEOTIDE SEQUENCE [LARGE SCALE GENOMIC DNA]</scope>
    <source>
        <strain evidence="9 10">F2-233</strain>
    </source>
</reference>
<keyword evidence="2" id="KW-0479">Metal-binding</keyword>
<dbReference type="InterPro" id="IPR008225">
    <property type="entry name" value="F420-0_g-glutamyl_ligase"/>
</dbReference>
<dbReference type="Gene3D" id="3.90.1660.10">
    <property type="entry name" value="CofE-like domain"/>
    <property type="match status" value="1"/>
</dbReference>
<dbReference type="Pfam" id="PF01996">
    <property type="entry name" value="F420_ligase"/>
    <property type="match status" value="1"/>
</dbReference>
<sequence>MIGLAGLPELEHGDDLGHLIAAAAARVGGLEPGDIVVVAQKAVSKVEGRVVHLEDVEPSALAAELAGADGDPRQVEVILQESAEIVRSRPPLVIAQTRHGFVCASAGVDASNAKGPGTLILLPVDPDRSAARLREEIERRTGVAPGVIVSDSFGRAWRQGTTDVALGIAGIAALRDLRGTRDSRGYELRSTLIAVADEIAGAAELVMGKAAGVPAAIVRGVRAPGDGRGVDLLMPRERDLFR</sequence>
<evidence type="ECO:0000256" key="1">
    <source>
        <dbReference type="ARBA" id="ARBA00022598"/>
    </source>
</evidence>
<organism evidence="9 10">
    <name type="scientific">Gaiella occulta</name>
    <dbReference type="NCBI Taxonomy" id="1002870"/>
    <lineage>
        <taxon>Bacteria</taxon>
        <taxon>Bacillati</taxon>
        <taxon>Actinomycetota</taxon>
        <taxon>Thermoleophilia</taxon>
        <taxon>Gaiellales</taxon>
        <taxon>Gaiellaceae</taxon>
        <taxon>Gaiella</taxon>
    </lineage>
</organism>
<gene>
    <name evidence="9" type="ORF">Gocc_1899</name>
</gene>
<dbReference type="GO" id="GO:0005525">
    <property type="term" value="F:GTP binding"/>
    <property type="evidence" value="ECO:0007669"/>
    <property type="project" value="UniProtKB-KW"/>
</dbReference>
<keyword evidence="4" id="KW-0460">Magnesium</keyword>
<accession>A0A7M2YW17</accession>
<dbReference type="EMBL" id="QQZY01000004">
    <property type="protein sequence ID" value="RDI74323.1"/>
    <property type="molecule type" value="Genomic_DNA"/>
</dbReference>
<comment type="caution">
    <text evidence="9">The sequence shown here is derived from an EMBL/GenBank/DDBJ whole genome shotgun (WGS) entry which is preliminary data.</text>
</comment>
<evidence type="ECO:0000313" key="9">
    <source>
        <dbReference type="EMBL" id="RDI74323.1"/>
    </source>
</evidence>
<evidence type="ECO:0000256" key="6">
    <source>
        <dbReference type="ARBA" id="ARBA00023134"/>
    </source>
</evidence>
<keyword evidence="7" id="KW-0464">Manganese</keyword>
<feature type="domain" description="Coenzyme F420:L-glutamate ligase-like" evidence="8">
    <location>
        <begin position="7"/>
        <end position="220"/>
    </location>
</feature>
<dbReference type="NCBIfam" id="TIGR01916">
    <property type="entry name" value="F420_cofE"/>
    <property type="match status" value="1"/>
</dbReference>
<protein>
    <submittedName>
        <fullName evidence="9">F420-0:gamma-glutamyl ligase</fullName>
    </submittedName>
</protein>
<dbReference type="GO" id="GO:0052618">
    <property type="term" value="F:coenzyme F420-0:L-glutamate ligase activity"/>
    <property type="evidence" value="ECO:0007669"/>
    <property type="project" value="TreeGrafter"/>
</dbReference>
<keyword evidence="5" id="KW-0630">Potassium</keyword>
<name>A0A7M2YW17_9ACTN</name>
<proteinExistence type="predicted"/>
<dbReference type="AlphaFoldDB" id="A0A7M2YW17"/>
<evidence type="ECO:0000256" key="3">
    <source>
        <dbReference type="ARBA" id="ARBA00022741"/>
    </source>
</evidence>
<dbReference type="PANTHER" id="PTHR47917:SF1">
    <property type="entry name" value="COENZYME F420:L-GLUTAMATE LIGASE"/>
    <property type="match status" value="1"/>
</dbReference>
<dbReference type="Gene3D" id="3.30.1330.100">
    <property type="entry name" value="CofE-like"/>
    <property type="match status" value="1"/>
</dbReference>
<keyword evidence="6" id="KW-0342">GTP-binding</keyword>
<evidence type="ECO:0000256" key="2">
    <source>
        <dbReference type="ARBA" id="ARBA00022723"/>
    </source>
</evidence>
<keyword evidence="1 9" id="KW-0436">Ligase</keyword>
<dbReference type="SUPFAM" id="SSF144010">
    <property type="entry name" value="CofE-like"/>
    <property type="match status" value="1"/>
</dbReference>
<evidence type="ECO:0000313" key="10">
    <source>
        <dbReference type="Proteomes" id="UP000254134"/>
    </source>
</evidence>
<evidence type="ECO:0000259" key="8">
    <source>
        <dbReference type="Pfam" id="PF01996"/>
    </source>
</evidence>
<evidence type="ECO:0000256" key="4">
    <source>
        <dbReference type="ARBA" id="ARBA00022842"/>
    </source>
</evidence>
<evidence type="ECO:0000256" key="7">
    <source>
        <dbReference type="ARBA" id="ARBA00023211"/>
    </source>
</evidence>